<name>A0A7D4VG00_9VIRU</name>
<evidence type="ECO:0000313" key="1">
    <source>
        <dbReference type="EMBL" id="QKS69564.1"/>
    </source>
</evidence>
<protein>
    <submittedName>
        <fullName evidence="1">Uncharacterized protein</fullName>
    </submittedName>
</protein>
<reference evidence="1" key="1">
    <citation type="journal article" date="2021" name="Virus Evol.">
        <title>The discovery, distribution and diversity of DNA viruses associated with Drosophila melanogaster in Europe.</title>
        <authorList>
            <person name="Wallace M.A."/>
            <person name="Coffman K.A."/>
            <person name="Gilbert C."/>
            <person name="Ravindran S."/>
            <person name="Albery G.F."/>
            <person name="Abbott J."/>
            <person name="Argyridou E."/>
            <person name="Bellosta P."/>
            <person name="Betancourt A.J."/>
            <person name="Colinet H."/>
            <person name="Eric K."/>
            <person name="Glaser-Schmitt A."/>
            <person name="Grath S."/>
            <person name="Jelic M."/>
            <person name="Kankare M."/>
            <person name="Kozeretska I."/>
            <person name="Loeschcke V."/>
            <person name="Montchamp-Moreau C."/>
            <person name="Ometto L."/>
            <person name="Onder B.S."/>
            <person name="Orengo D.J."/>
            <person name="Parsch J."/>
            <person name="Pascual M."/>
            <person name="Patenkovic A."/>
            <person name="Puerma E."/>
            <person name="Ritchie M.G."/>
            <person name="Rota-Stabelli O."/>
            <person name="Schou M.F."/>
            <person name="Serga S.V."/>
            <person name="Stamenkovic-Radak M."/>
            <person name="Tanaskovic M."/>
            <person name="Veselinovic M.S."/>
            <person name="Vieira J."/>
            <person name="Vieira C.P."/>
            <person name="Kapun M."/>
            <person name="Flatt T."/>
            <person name="Gonzalez J."/>
            <person name="Staubach F."/>
            <person name="Obbard D.J."/>
        </authorList>
    </citation>
    <scope>NUCLEOTIDE SEQUENCE</scope>
    <source>
        <strain evidence="1">AV-1/UA/Cho/15/26/Pool</strain>
    </source>
</reference>
<accession>A0A7D4VG00</accession>
<organism evidence="1">
    <name type="scientific">Drosophila-associated adintovirus 1</name>
    <dbReference type="NCBI Taxonomy" id="2744816"/>
    <lineage>
        <taxon>Viruses</taxon>
        <taxon>Varidnaviria</taxon>
        <taxon>Bamfordvirae</taxon>
        <taxon>Preplasmiviricota</taxon>
        <taxon>Polisuviricotina</taxon>
        <taxon>Polintoviricetes</taxon>
        <taxon>Orthopolintovirales</taxon>
        <taxon>Adintoviridae</taxon>
    </lineage>
</organism>
<dbReference type="EMBL" id="MT496847">
    <property type="protein sequence ID" value="QKS69564.1"/>
    <property type="molecule type" value="Genomic_DNA"/>
</dbReference>
<dbReference type="Proteomes" id="UP001238527">
    <property type="component" value="Segment"/>
</dbReference>
<proteinExistence type="predicted"/>
<sequence length="277" mass="32454">MKNSQNKLVKVILMQPTEYHKLITNTRGEEIINRKFLPIICNSKLSDFDKWIKIRQELNYFVYKKKKRGIYTENKIQPKSSSFINNSTQTYYDVSNFDEKPVSSKQVKILKKELVKRNINSKSPTIFDSVKDIDKVLSSPQDENVIDSPQNASEKQTKRTLDDIDDINAIDDIGMNTQPSKRRHIQKKIKILPQKRVKPRIFESEVNLRNLDYITGREKLRRSSRQAGKKTLVAITPTEDLEVFRTPPSHKEKTQKPVRRTKPYQIGKNKINWIALR</sequence>